<feature type="signal peptide" evidence="4">
    <location>
        <begin position="1"/>
        <end position="23"/>
    </location>
</feature>
<evidence type="ECO:0000313" key="6">
    <source>
        <dbReference type="Proteomes" id="UP000517916"/>
    </source>
</evidence>
<name>A0ABR6BEY9_9PSEU</name>
<accession>A0ABR6BEY9</accession>
<sequence length="396" mass="42246">MRTALGLVTAITAVLATAVPASAAAPIQTTLPAPTGHERLGSVELHLVDQNRQDPWGGTGRRELMVTVTYPARDTERYPLAPWLPTNTTEAFRAAVAKALDVDLSAVRFPVGRSHSGAPARPGEHPVLLYSPGYGMERGLGASQVEELASRGYVVVSIDHPGDAGAVQFPDGHLEPSRQPPMPTDPAQQKQVIGKALDVRVADTRFVLDQLAVLARGDNPDAERRPLPRGLGRALDLSHPAMFGHSLGGATAAQVMTEDRRVAAGVDLDGTLFGSVADSGLDRPFLLMGAGTHGRGDDPTWASFWSHTTGWHRELSLPAGAHMGYTDLQQVVAQLVRAKVIPAEKAVPPIGTVDADRSTSAQRAYLDAFFDLQVRHCDSGLLDGPSSRYPEIEFIP</sequence>
<evidence type="ECO:0000256" key="4">
    <source>
        <dbReference type="SAM" id="SignalP"/>
    </source>
</evidence>
<dbReference type="EMBL" id="JACJID010000002">
    <property type="protein sequence ID" value="MBA8925442.1"/>
    <property type="molecule type" value="Genomic_DNA"/>
</dbReference>
<dbReference type="PANTHER" id="PTHR10272:SF0">
    <property type="entry name" value="PLATELET-ACTIVATING FACTOR ACETYLHYDROLASE"/>
    <property type="match status" value="1"/>
</dbReference>
<keyword evidence="2" id="KW-0442">Lipid degradation</keyword>
<dbReference type="Proteomes" id="UP000517916">
    <property type="component" value="Unassembled WGS sequence"/>
</dbReference>
<gene>
    <name evidence="5" type="ORF">BC739_002641</name>
</gene>
<protein>
    <submittedName>
        <fullName evidence="5">Dienelactone hydrolase</fullName>
    </submittedName>
</protein>
<dbReference type="GO" id="GO:0016787">
    <property type="term" value="F:hydrolase activity"/>
    <property type="evidence" value="ECO:0007669"/>
    <property type="project" value="UniProtKB-KW"/>
</dbReference>
<keyword evidence="3" id="KW-0443">Lipid metabolism</keyword>
<reference evidence="5 6" key="1">
    <citation type="submission" date="2020-08" db="EMBL/GenBank/DDBJ databases">
        <title>Genomic Encyclopedia of Archaeal and Bacterial Type Strains, Phase II (KMG-II): from individual species to whole genera.</title>
        <authorList>
            <person name="Goeker M."/>
        </authorList>
    </citation>
    <scope>NUCLEOTIDE SEQUENCE [LARGE SCALE GENOMIC DNA]</scope>
    <source>
        <strain evidence="5 6">DSM 43850</strain>
    </source>
</reference>
<dbReference type="SUPFAM" id="SSF53474">
    <property type="entry name" value="alpha/beta-Hydrolases"/>
    <property type="match status" value="1"/>
</dbReference>
<feature type="chain" id="PRO_5045361733" evidence="4">
    <location>
        <begin position="24"/>
        <end position="396"/>
    </location>
</feature>
<dbReference type="RefSeq" id="WP_182837338.1">
    <property type="nucleotide sequence ID" value="NZ_BAAABQ010000084.1"/>
</dbReference>
<proteinExistence type="predicted"/>
<evidence type="ECO:0000256" key="3">
    <source>
        <dbReference type="ARBA" id="ARBA00023098"/>
    </source>
</evidence>
<dbReference type="Pfam" id="PF03403">
    <property type="entry name" value="PAF-AH_p_II"/>
    <property type="match status" value="1"/>
</dbReference>
<dbReference type="InterPro" id="IPR029058">
    <property type="entry name" value="AB_hydrolase_fold"/>
</dbReference>
<evidence type="ECO:0000313" key="5">
    <source>
        <dbReference type="EMBL" id="MBA8925442.1"/>
    </source>
</evidence>
<keyword evidence="4" id="KW-0732">Signal</keyword>
<keyword evidence="6" id="KW-1185">Reference proteome</keyword>
<evidence type="ECO:0000256" key="2">
    <source>
        <dbReference type="ARBA" id="ARBA00022963"/>
    </source>
</evidence>
<dbReference type="Gene3D" id="3.40.50.1820">
    <property type="entry name" value="alpha/beta hydrolase"/>
    <property type="match status" value="1"/>
</dbReference>
<keyword evidence="1 5" id="KW-0378">Hydrolase</keyword>
<organism evidence="5 6">
    <name type="scientific">Kutzneria viridogrisea</name>
    <dbReference type="NCBI Taxonomy" id="47990"/>
    <lineage>
        <taxon>Bacteria</taxon>
        <taxon>Bacillati</taxon>
        <taxon>Actinomycetota</taxon>
        <taxon>Actinomycetes</taxon>
        <taxon>Pseudonocardiales</taxon>
        <taxon>Pseudonocardiaceae</taxon>
        <taxon>Kutzneria</taxon>
    </lineage>
</organism>
<evidence type="ECO:0000256" key="1">
    <source>
        <dbReference type="ARBA" id="ARBA00022801"/>
    </source>
</evidence>
<dbReference type="PANTHER" id="PTHR10272">
    <property type="entry name" value="PLATELET-ACTIVATING FACTOR ACETYLHYDROLASE"/>
    <property type="match status" value="1"/>
</dbReference>
<comment type="caution">
    <text evidence="5">The sequence shown here is derived from an EMBL/GenBank/DDBJ whole genome shotgun (WGS) entry which is preliminary data.</text>
</comment>